<dbReference type="AlphaFoldDB" id="A0A563VXZ8"/>
<name>A0A563VXZ8_9CYAN</name>
<organism evidence="1 2">
    <name type="scientific">Hyella patelloides LEGE 07179</name>
    <dbReference type="NCBI Taxonomy" id="945734"/>
    <lineage>
        <taxon>Bacteria</taxon>
        <taxon>Bacillati</taxon>
        <taxon>Cyanobacteriota</taxon>
        <taxon>Cyanophyceae</taxon>
        <taxon>Pleurocapsales</taxon>
        <taxon>Hyellaceae</taxon>
        <taxon>Hyella</taxon>
    </lineage>
</organism>
<evidence type="ECO:0000313" key="2">
    <source>
        <dbReference type="Proteomes" id="UP000320055"/>
    </source>
</evidence>
<gene>
    <name evidence="1" type="ORF">H1P_4350007</name>
</gene>
<evidence type="ECO:0000313" key="1">
    <source>
        <dbReference type="EMBL" id="VEP16322.1"/>
    </source>
</evidence>
<keyword evidence="2" id="KW-1185">Reference proteome</keyword>
<protein>
    <recommendedName>
        <fullName evidence="3">Ribbon-helix-helix protein CopG domain-containing protein</fullName>
    </recommendedName>
</protein>
<proteinExistence type="predicted"/>
<dbReference type="EMBL" id="CAACVJ010000374">
    <property type="protein sequence ID" value="VEP16322.1"/>
    <property type="molecule type" value="Genomic_DNA"/>
</dbReference>
<dbReference type="Proteomes" id="UP000320055">
    <property type="component" value="Unassembled WGS sequence"/>
</dbReference>
<reference evidence="1 2" key="1">
    <citation type="submission" date="2019-01" db="EMBL/GenBank/DDBJ databases">
        <authorList>
            <person name="Brito A."/>
        </authorList>
    </citation>
    <scope>NUCLEOTIDE SEQUENCE [LARGE SCALE GENOMIC DNA]</scope>
    <source>
        <strain evidence="1">1</strain>
    </source>
</reference>
<sequence length="116" mass="13469">MSDDLRSKPGIYGEVKKQKCFMITDFASEEIDRLAKKFKMSRSDLLERSIRAGGLELAKDYKVEDLVKDYKIEEADVETEIDRLAKEQQLSRSELLEMVIREGVLKLTQNQKEPKN</sequence>
<accession>A0A563VXZ8</accession>
<evidence type="ECO:0008006" key="3">
    <source>
        <dbReference type="Google" id="ProtNLM"/>
    </source>
</evidence>